<dbReference type="AlphaFoldDB" id="A0AAW0TGR2"/>
<reference evidence="2 3" key="1">
    <citation type="submission" date="2023-03" db="EMBL/GenBank/DDBJ databases">
        <title>High-quality genome of Scylla paramamosain provides insights in environmental adaptation.</title>
        <authorList>
            <person name="Zhang L."/>
        </authorList>
    </citation>
    <scope>NUCLEOTIDE SEQUENCE [LARGE SCALE GENOMIC DNA]</scope>
    <source>
        <strain evidence="2">LZ_2023a</strain>
        <tissue evidence="2">Muscle</tissue>
    </source>
</reference>
<feature type="region of interest" description="Disordered" evidence="1">
    <location>
        <begin position="1"/>
        <end position="27"/>
    </location>
</feature>
<feature type="compositionally biased region" description="Basic residues" evidence="1">
    <location>
        <begin position="1"/>
        <end position="15"/>
    </location>
</feature>
<dbReference type="Proteomes" id="UP001487740">
    <property type="component" value="Unassembled WGS sequence"/>
</dbReference>
<sequence length="152" mass="16791">MIVSRPKWRPRRNHGTNKEREGHFRTRRDTAVPCKTTWDTEQAFILLLRNHNPPPGTPTYTHNSQTSNLTFIYLSSSFGKRCHTTVGECLAYCATGNTGVMSTTILSRLELSYAHNRIRTPPNGKAAAGNGEDQRGSTRSCAINISAAASIS</sequence>
<gene>
    <name evidence="2" type="ORF">O3P69_016432</name>
</gene>
<evidence type="ECO:0000256" key="1">
    <source>
        <dbReference type="SAM" id="MobiDB-lite"/>
    </source>
</evidence>
<dbReference type="EMBL" id="JARAKH010000032">
    <property type="protein sequence ID" value="KAK8385637.1"/>
    <property type="molecule type" value="Genomic_DNA"/>
</dbReference>
<evidence type="ECO:0000313" key="3">
    <source>
        <dbReference type="Proteomes" id="UP001487740"/>
    </source>
</evidence>
<protein>
    <submittedName>
        <fullName evidence="2">Uncharacterized protein</fullName>
    </submittedName>
</protein>
<feature type="compositionally biased region" description="Basic and acidic residues" evidence="1">
    <location>
        <begin position="16"/>
        <end position="27"/>
    </location>
</feature>
<proteinExistence type="predicted"/>
<organism evidence="2 3">
    <name type="scientific">Scylla paramamosain</name>
    <name type="common">Mud crab</name>
    <dbReference type="NCBI Taxonomy" id="85552"/>
    <lineage>
        <taxon>Eukaryota</taxon>
        <taxon>Metazoa</taxon>
        <taxon>Ecdysozoa</taxon>
        <taxon>Arthropoda</taxon>
        <taxon>Crustacea</taxon>
        <taxon>Multicrustacea</taxon>
        <taxon>Malacostraca</taxon>
        <taxon>Eumalacostraca</taxon>
        <taxon>Eucarida</taxon>
        <taxon>Decapoda</taxon>
        <taxon>Pleocyemata</taxon>
        <taxon>Brachyura</taxon>
        <taxon>Eubrachyura</taxon>
        <taxon>Portunoidea</taxon>
        <taxon>Portunidae</taxon>
        <taxon>Portuninae</taxon>
        <taxon>Scylla</taxon>
    </lineage>
</organism>
<evidence type="ECO:0000313" key="2">
    <source>
        <dbReference type="EMBL" id="KAK8385637.1"/>
    </source>
</evidence>
<name>A0AAW0TGR2_SCYPA</name>
<accession>A0AAW0TGR2</accession>
<comment type="caution">
    <text evidence="2">The sequence shown here is derived from an EMBL/GenBank/DDBJ whole genome shotgun (WGS) entry which is preliminary data.</text>
</comment>
<keyword evidence="3" id="KW-1185">Reference proteome</keyword>